<accession>A0A414FW78</accession>
<dbReference type="InterPro" id="IPR025324">
    <property type="entry name" value="DUF4230"/>
</dbReference>
<keyword evidence="1" id="KW-1133">Transmembrane helix</keyword>
<gene>
    <name evidence="2" type="ORF">DW787_05400</name>
</gene>
<dbReference type="Pfam" id="PF14014">
    <property type="entry name" value="DUF4230"/>
    <property type="match status" value="1"/>
</dbReference>
<reference evidence="2 3" key="1">
    <citation type="submission" date="2018-08" db="EMBL/GenBank/DDBJ databases">
        <title>A genome reference for cultivated species of the human gut microbiota.</title>
        <authorList>
            <person name="Zou Y."/>
            <person name="Xue W."/>
            <person name="Luo G."/>
        </authorList>
    </citation>
    <scope>NUCLEOTIDE SEQUENCE [LARGE SCALE GENOMIC DNA]</scope>
    <source>
        <strain evidence="2 3">AM30-5LB</strain>
    </source>
</reference>
<protein>
    <submittedName>
        <fullName evidence="2">DUF4230 domain-containing protein</fullName>
    </submittedName>
</protein>
<comment type="caution">
    <text evidence="2">The sequence shown here is derived from an EMBL/GenBank/DDBJ whole genome shotgun (WGS) entry which is preliminary data.</text>
</comment>
<dbReference type="EMBL" id="QSJI01000004">
    <property type="protein sequence ID" value="RHD55625.1"/>
    <property type="molecule type" value="Genomic_DNA"/>
</dbReference>
<feature type="transmembrane region" description="Helical" evidence="1">
    <location>
        <begin position="53"/>
        <end position="75"/>
    </location>
</feature>
<sequence length="257" mass="28938">MGGARCVRASARSRHRLVRRYRIHLIERNAGMTNENGLLAKLMRGKTFAIRKSVVFALIGGILIGSGSVLFFQWYNPRDVPKSSAFDASLIMNRIVDRNEMVAASQDYTIVEKAGDRNKLFDLIEIPFTQNSFWYRYSGVIEATVDLSAARWNTKGETAITVVLPEPTTQNIPDMNVSGVLEERNNILNPIHVEDVDAFQRDCIAKSDQQAKEGGLLEQAKENARVNLQDMFDIACGKDVCKVEVEWVDQEDRLKGE</sequence>
<dbReference type="Proteomes" id="UP000286050">
    <property type="component" value="Unassembled WGS sequence"/>
</dbReference>
<organism evidence="2 3">
    <name type="scientific">Collinsella intestinalis</name>
    <dbReference type="NCBI Taxonomy" id="147207"/>
    <lineage>
        <taxon>Bacteria</taxon>
        <taxon>Bacillati</taxon>
        <taxon>Actinomycetota</taxon>
        <taxon>Coriobacteriia</taxon>
        <taxon>Coriobacteriales</taxon>
        <taxon>Coriobacteriaceae</taxon>
        <taxon>Collinsella</taxon>
    </lineage>
</organism>
<proteinExistence type="predicted"/>
<name>A0A414FW78_9ACTN</name>
<evidence type="ECO:0000313" key="2">
    <source>
        <dbReference type="EMBL" id="RHD55625.1"/>
    </source>
</evidence>
<evidence type="ECO:0000256" key="1">
    <source>
        <dbReference type="SAM" id="Phobius"/>
    </source>
</evidence>
<keyword evidence="1" id="KW-0472">Membrane</keyword>
<dbReference type="AlphaFoldDB" id="A0A414FW78"/>
<keyword evidence="1" id="KW-0812">Transmembrane</keyword>
<evidence type="ECO:0000313" key="3">
    <source>
        <dbReference type="Proteomes" id="UP000286050"/>
    </source>
</evidence>